<dbReference type="AlphaFoldDB" id="A0A1M5R7E3"/>
<accession>A0A1M5R7E3</accession>
<keyword evidence="1" id="KW-0812">Transmembrane</keyword>
<evidence type="ECO:0000313" key="3">
    <source>
        <dbReference type="Proteomes" id="UP000184112"/>
    </source>
</evidence>
<feature type="transmembrane region" description="Helical" evidence="1">
    <location>
        <begin position="25"/>
        <end position="46"/>
    </location>
</feature>
<dbReference type="PANTHER" id="PTHR34980">
    <property type="entry name" value="INNER MEMBRANE PROTEIN-RELATED-RELATED"/>
    <property type="match status" value="1"/>
</dbReference>
<proteinExistence type="predicted"/>
<keyword evidence="1" id="KW-0472">Membrane</keyword>
<gene>
    <name evidence="2" type="ORF">SAMN05444388_10826</name>
</gene>
<keyword evidence="1" id="KW-1133">Transmembrane helix</keyword>
<dbReference type="RefSeq" id="WP_073410156.1">
    <property type="nucleotide sequence ID" value="NZ_CP158862.1"/>
</dbReference>
<organism evidence="2 3">
    <name type="scientific">Flavobacterium johnsoniae</name>
    <name type="common">Cytophaga johnsonae</name>
    <dbReference type="NCBI Taxonomy" id="986"/>
    <lineage>
        <taxon>Bacteria</taxon>
        <taxon>Pseudomonadati</taxon>
        <taxon>Bacteroidota</taxon>
        <taxon>Flavobacteriia</taxon>
        <taxon>Flavobacteriales</taxon>
        <taxon>Flavobacteriaceae</taxon>
        <taxon>Flavobacterium</taxon>
    </lineage>
</organism>
<protein>
    <submittedName>
        <fullName evidence="2">Uncharacterized membrane protein YhaH, DUF805 family</fullName>
    </submittedName>
</protein>
<dbReference type="EMBL" id="FQWH01000008">
    <property type="protein sequence ID" value="SHH21783.1"/>
    <property type="molecule type" value="Genomic_DNA"/>
</dbReference>
<evidence type="ECO:0000313" key="2">
    <source>
        <dbReference type="EMBL" id="SHH21783.1"/>
    </source>
</evidence>
<dbReference type="InterPro" id="IPR008523">
    <property type="entry name" value="DUF805"/>
</dbReference>
<feature type="transmembrane region" description="Helical" evidence="1">
    <location>
        <begin position="52"/>
        <end position="70"/>
    </location>
</feature>
<name>A0A1M5R7E3_FLAJO</name>
<evidence type="ECO:0000256" key="1">
    <source>
        <dbReference type="SAM" id="Phobius"/>
    </source>
</evidence>
<sequence length="121" mass="13609">MLEMYKKVVFENYANFNGRARRREYWMFALVNAIISFALGFVLGLISPNLALVGNLYSLAVLVPAIAAGVRRMHDVGKSGWYLLIPFYSLYLACIDGEKGPNQYGADPKNQLEELDEIGKE</sequence>
<dbReference type="Proteomes" id="UP000184112">
    <property type="component" value="Unassembled WGS sequence"/>
</dbReference>
<dbReference type="Pfam" id="PF05656">
    <property type="entry name" value="DUF805"/>
    <property type="match status" value="1"/>
</dbReference>
<dbReference type="PANTHER" id="PTHR34980:SF2">
    <property type="entry name" value="INNER MEMBRANE PROTEIN YHAH-RELATED"/>
    <property type="match status" value="1"/>
</dbReference>
<dbReference type="GO" id="GO:0005886">
    <property type="term" value="C:plasma membrane"/>
    <property type="evidence" value="ECO:0007669"/>
    <property type="project" value="TreeGrafter"/>
</dbReference>
<reference evidence="2 3" key="1">
    <citation type="submission" date="2016-11" db="EMBL/GenBank/DDBJ databases">
        <authorList>
            <person name="Jaros S."/>
            <person name="Januszkiewicz K."/>
            <person name="Wedrychowicz H."/>
        </authorList>
    </citation>
    <scope>NUCLEOTIDE SEQUENCE [LARGE SCALE GENOMIC DNA]</scope>
    <source>
        <strain evidence="2 3">DSM 6792</strain>
    </source>
</reference>